<dbReference type="Pfam" id="PF00590">
    <property type="entry name" value="TP_methylase"/>
    <property type="match status" value="1"/>
</dbReference>
<dbReference type="EMBL" id="JACRTE010000001">
    <property type="protein sequence ID" value="MBC8595490.1"/>
    <property type="molecule type" value="Genomic_DNA"/>
</dbReference>
<dbReference type="FunFam" id="3.40.1010.10:FF:000007">
    <property type="entry name" value="Ribosomal RNA small subunit methyltransferase I"/>
    <property type="match status" value="1"/>
</dbReference>
<evidence type="ECO:0000313" key="8">
    <source>
        <dbReference type="EMBL" id="MBC8595490.1"/>
    </source>
</evidence>
<dbReference type="Gene3D" id="3.30.950.10">
    <property type="entry name" value="Methyltransferase, Cobalt-precorrin-4 Transmethylase, Domain 2"/>
    <property type="match status" value="1"/>
</dbReference>
<comment type="function">
    <text evidence="6">Catalyzes the 2'-O-methylation of the ribose of cytidine 1402 (C1402) in 16S rRNA.</text>
</comment>
<dbReference type="HAMAP" id="MF_01877">
    <property type="entry name" value="16SrRNA_methyltr_I"/>
    <property type="match status" value="1"/>
</dbReference>
<dbReference type="RefSeq" id="WP_262431174.1">
    <property type="nucleotide sequence ID" value="NZ_JACRTE010000001.1"/>
</dbReference>
<dbReference type="PANTHER" id="PTHR46111:SF1">
    <property type="entry name" value="RIBOSOMAL RNA SMALL SUBUNIT METHYLTRANSFERASE I"/>
    <property type="match status" value="1"/>
</dbReference>
<dbReference type="InterPro" id="IPR035996">
    <property type="entry name" value="4pyrrol_Methylase_sf"/>
</dbReference>
<keyword evidence="5 6" id="KW-0949">S-adenosyl-L-methionine</keyword>
<dbReference type="EC" id="2.1.1.198" evidence="6"/>
<dbReference type="InterPro" id="IPR000878">
    <property type="entry name" value="4pyrrol_Mease"/>
</dbReference>
<dbReference type="PIRSF" id="PIRSF005917">
    <property type="entry name" value="MTase_YraL"/>
    <property type="match status" value="1"/>
</dbReference>
<dbReference type="InterPro" id="IPR008189">
    <property type="entry name" value="rRNA_ssu_MeTfrase_I"/>
</dbReference>
<comment type="caution">
    <text evidence="8">The sequence shown here is derived from an EMBL/GenBank/DDBJ whole genome shotgun (WGS) entry which is preliminary data.</text>
</comment>
<dbReference type="SUPFAM" id="SSF53790">
    <property type="entry name" value="Tetrapyrrole methylase"/>
    <property type="match status" value="1"/>
</dbReference>
<evidence type="ECO:0000256" key="5">
    <source>
        <dbReference type="ARBA" id="ARBA00022691"/>
    </source>
</evidence>
<feature type="domain" description="Tetrapyrrole methylase" evidence="7">
    <location>
        <begin position="5"/>
        <end position="204"/>
    </location>
</feature>
<protein>
    <recommendedName>
        <fullName evidence="6">Ribosomal RNA small subunit methyltransferase I</fullName>
        <ecNumber evidence="6">2.1.1.198</ecNumber>
    </recommendedName>
    <alternativeName>
        <fullName evidence="6">16S rRNA 2'-O-ribose C1402 methyltransferase</fullName>
    </alternativeName>
    <alternativeName>
        <fullName evidence="6">rRNA (cytidine-2'-O-)-methyltransferase RsmI</fullName>
    </alternativeName>
</protein>
<evidence type="ECO:0000313" key="9">
    <source>
        <dbReference type="Proteomes" id="UP000647416"/>
    </source>
</evidence>
<keyword evidence="1 6" id="KW-0963">Cytoplasm</keyword>
<gene>
    <name evidence="6 8" type="primary">rsmI</name>
    <name evidence="8" type="ORF">H8706_01215</name>
</gene>
<keyword evidence="3 6" id="KW-0489">Methyltransferase</keyword>
<dbReference type="InterPro" id="IPR014776">
    <property type="entry name" value="4pyrrole_Mease_sub2"/>
</dbReference>
<dbReference type="FunFam" id="3.30.950.10:FF:000002">
    <property type="entry name" value="Ribosomal RNA small subunit methyltransferase I"/>
    <property type="match status" value="1"/>
</dbReference>
<dbReference type="PANTHER" id="PTHR46111">
    <property type="entry name" value="RIBOSOMAL RNA SMALL SUBUNIT METHYLTRANSFERASE I"/>
    <property type="match status" value="1"/>
</dbReference>
<name>A0A926F7N7_9FIRM</name>
<sequence>MEYGKLYLCATPIGNLEDISIRTLNILKSVDLIACEDTRHSLKMLTHFEISKPLTSYFEHNKTEKGLKIIEKIKEGKNVALITDAGTPAISDPGEDLVRLCAENGVDVVPVPGPAALINALIVSGLPTGRFSFEGFLSVNKKSRADHLDEVKNDTRTLIFYEAPHKLLRTLNDMSKVFGDRKIALVREITKIHEEVKRTTLFEAVKFYTENPPKGEFVLVIEGKSYEELSEEKAEEFENISVTEQINALIGERIDKKDAIKQVAVLRNMKKRDVYNEYVKNTEGEF</sequence>
<comment type="similarity">
    <text evidence="6">Belongs to the methyltransferase superfamily. RsmI family.</text>
</comment>
<evidence type="ECO:0000256" key="3">
    <source>
        <dbReference type="ARBA" id="ARBA00022603"/>
    </source>
</evidence>
<dbReference type="NCBIfam" id="TIGR00096">
    <property type="entry name" value="16S rRNA (cytidine(1402)-2'-O)-methyltransferase"/>
    <property type="match status" value="1"/>
</dbReference>
<keyword evidence="4 6" id="KW-0808">Transferase</keyword>
<dbReference type="Proteomes" id="UP000647416">
    <property type="component" value="Unassembled WGS sequence"/>
</dbReference>
<dbReference type="InterPro" id="IPR014777">
    <property type="entry name" value="4pyrrole_Mease_sub1"/>
</dbReference>
<reference evidence="8" key="1">
    <citation type="submission" date="2020-08" db="EMBL/GenBank/DDBJ databases">
        <title>Genome public.</title>
        <authorList>
            <person name="Liu C."/>
            <person name="Sun Q."/>
        </authorList>
    </citation>
    <scope>NUCLEOTIDE SEQUENCE</scope>
    <source>
        <strain evidence="8">NSJ-50</strain>
    </source>
</reference>
<keyword evidence="9" id="KW-1185">Reference proteome</keyword>
<evidence type="ECO:0000259" key="7">
    <source>
        <dbReference type="Pfam" id="PF00590"/>
    </source>
</evidence>
<evidence type="ECO:0000256" key="4">
    <source>
        <dbReference type="ARBA" id="ARBA00022679"/>
    </source>
</evidence>
<dbReference type="Gene3D" id="3.40.1010.10">
    <property type="entry name" value="Cobalt-precorrin-4 Transmethylase, Domain 1"/>
    <property type="match status" value="1"/>
</dbReference>
<dbReference type="GO" id="GO:0070677">
    <property type="term" value="F:rRNA (cytosine-2'-O-)-methyltransferase activity"/>
    <property type="evidence" value="ECO:0007669"/>
    <property type="project" value="UniProtKB-UniRule"/>
</dbReference>
<evidence type="ECO:0000256" key="6">
    <source>
        <dbReference type="HAMAP-Rule" id="MF_01877"/>
    </source>
</evidence>
<evidence type="ECO:0000256" key="1">
    <source>
        <dbReference type="ARBA" id="ARBA00022490"/>
    </source>
</evidence>
<dbReference type="AlphaFoldDB" id="A0A926F7N7"/>
<dbReference type="CDD" id="cd11648">
    <property type="entry name" value="RsmI"/>
    <property type="match status" value="1"/>
</dbReference>
<proteinExistence type="inferred from homology"/>
<keyword evidence="2 6" id="KW-0698">rRNA processing</keyword>
<organism evidence="8 9">
    <name type="scientific">Qingrenia yutianensis</name>
    <dbReference type="NCBI Taxonomy" id="2763676"/>
    <lineage>
        <taxon>Bacteria</taxon>
        <taxon>Bacillati</taxon>
        <taxon>Bacillota</taxon>
        <taxon>Clostridia</taxon>
        <taxon>Eubacteriales</taxon>
        <taxon>Oscillospiraceae</taxon>
        <taxon>Qingrenia</taxon>
    </lineage>
</organism>
<evidence type="ECO:0000256" key="2">
    <source>
        <dbReference type="ARBA" id="ARBA00022552"/>
    </source>
</evidence>
<accession>A0A926F7N7</accession>
<comment type="subcellular location">
    <subcellularLocation>
        <location evidence="6">Cytoplasm</location>
    </subcellularLocation>
</comment>
<dbReference type="GO" id="GO:0005737">
    <property type="term" value="C:cytoplasm"/>
    <property type="evidence" value="ECO:0007669"/>
    <property type="project" value="UniProtKB-SubCell"/>
</dbReference>
<comment type="catalytic activity">
    <reaction evidence="6">
        <text>cytidine(1402) in 16S rRNA + S-adenosyl-L-methionine = 2'-O-methylcytidine(1402) in 16S rRNA + S-adenosyl-L-homocysteine + H(+)</text>
        <dbReference type="Rhea" id="RHEA:42924"/>
        <dbReference type="Rhea" id="RHEA-COMP:10285"/>
        <dbReference type="Rhea" id="RHEA-COMP:10286"/>
        <dbReference type="ChEBI" id="CHEBI:15378"/>
        <dbReference type="ChEBI" id="CHEBI:57856"/>
        <dbReference type="ChEBI" id="CHEBI:59789"/>
        <dbReference type="ChEBI" id="CHEBI:74495"/>
        <dbReference type="ChEBI" id="CHEBI:82748"/>
        <dbReference type="EC" id="2.1.1.198"/>
    </reaction>
</comment>